<evidence type="ECO:0008006" key="4">
    <source>
        <dbReference type="Google" id="ProtNLM"/>
    </source>
</evidence>
<feature type="chain" id="PRO_5022015701" description="PEP-CTERM protein-sorting domain-containing protein" evidence="1">
    <location>
        <begin position="20"/>
        <end position="225"/>
    </location>
</feature>
<reference evidence="2 3" key="1">
    <citation type="submission" date="2019-02" db="EMBL/GenBank/DDBJ databases">
        <title>Deep-cultivation of Planctomycetes and their phenomic and genomic characterization uncovers novel biology.</title>
        <authorList>
            <person name="Wiegand S."/>
            <person name="Jogler M."/>
            <person name="Boedeker C."/>
            <person name="Pinto D."/>
            <person name="Vollmers J."/>
            <person name="Rivas-Marin E."/>
            <person name="Kohn T."/>
            <person name="Peeters S.H."/>
            <person name="Heuer A."/>
            <person name="Rast P."/>
            <person name="Oberbeckmann S."/>
            <person name="Bunk B."/>
            <person name="Jeske O."/>
            <person name="Meyerdierks A."/>
            <person name="Storesund J.E."/>
            <person name="Kallscheuer N."/>
            <person name="Luecker S."/>
            <person name="Lage O.M."/>
            <person name="Pohl T."/>
            <person name="Merkel B.J."/>
            <person name="Hornburger P."/>
            <person name="Mueller R.-W."/>
            <person name="Bruemmer F."/>
            <person name="Labrenz M."/>
            <person name="Spormann A.M."/>
            <person name="Op den Camp H."/>
            <person name="Overmann J."/>
            <person name="Amann R."/>
            <person name="Jetten M.S.M."/>
            <person name="Mascher T."/>
            <person name="Medema M.H."/>
            <person name="Devos D.P."/>
            <person name="Kaster A.-K."/>
            <person name="Ovreas L."/>
            <person name="Rohde M."/>
            <person name="Galperin M.Y."/>
            <person name="Jogler C."/>
        </authorList>
    </citation>
    <scope>NUCLEOTIDE SEQUENCE [LARGE SCALE GENOMIC DNA]</scope>
    <source>
        <strain evidence="2 3">Spa11</strain>
    </source>
</reference>
<feature type="signal peptide" evidence="1">
    <location>
        <begin position="1"/>
        <end position="19"/>
    </location>
</feature>
<keyword evidence="1" id="KW-0732">Signal</keyword>
<dbReference type="RefSeq" id="WP_145112053.1">
    <property type="nucleotide sequence ID" value="NZ_CP036349.1"/>
</dbReference>
<dbReference type="AlphaFoldDB" id="A0A518K8B4"/>
<protein>
    <recommendedName>
        <fullName evidence="4">PEP-CTERM protein-sorting domain-containing protein</fullName>
    </recommendedName>
</protein>
<organism evidence="2 3">
    <name type="scientific">Botrimarina mediterranea</name>
    <dbReference type="NCBI Taxonomy" id="2528022"/>
    <lineage>
        <taxon>Bacteria</taxon>
        <taxon>Pseudomonadati</taxon>
        <taxon>Planctomycetota</taxon>
        <taxon>Planctomycetia</taxon>
        <taxon>Pirellulales</taxon>
        <taxon>Lacipirellulaceae</taxon>
        <taxon>Botrimarina</taxon>
    </lineage>
</organism>
<dbReference type="EMBL" id="CP036349">
    <property type="protein sequence ID" value="QDV74030.1"/>
    <property type="molecule type" value="Genomic_DNA"/>
</dbReference>
<evidence type="ECO:0000313" key="2">
    <source>
        <dbReference type="EMBL" id="QDV74030.1"/>
    </source>
</evidence>
<name>A0A518K8B4_9BACT</name>
<sequence precursor="true">MLRNLALALTLSTAAMATAAPFDIYTATGLFEPSFRGDADTTYVGWDTWNENLDGVIEDTTPDVGTHSGSFITTNGEVHVSGSGNYYAAGGSMSEEVTFTAPGVGPDGFTTVIVQGVTLFGGWSNDVTFGPIDGVSPSLQVMRLDDGNAMGAGQFFVKYEIPGPVVTPSFMVTAEPGHTSMGLFVVDAAWSADGYAADTAVHTPEPTSAVIALAAIAGVAMQRRS</sequence>
<evidence type="ECO:0000313" key="3">
    <source>
        <dbReference type="Proteomes" id="UP000316426"/>
    </source>
</evidence>
<keyword evidence="3" id="KW-1185">Reference proteome</keyword>
<dbReference type="Proteomes" id="UP000316426">
    <property type="component" value="Chromosome"/>
</dbReference>
<gene>
    <name evidence="2" type="ORF">Spa11_22290</name>
</gene>
<proteinExistence type="predicted"/>
<evidence type="ECO:0000256" key="1">
    <source>
        <dbReference type="SAM" id="SignalP"/>
    </source>
</evidence>
<accession>A0A518K8B4</accession>
<dbReference type="KEGG" id="bmei:Spa11_22290"/>